<keyword evidence="9 21" id="KW-0028">Amino-acid biosynthesis</keyword>
<dbReference type="Gene3D" id="3.40.50.280">
    <property type="entry name" value="Cobalamin-binding domain"/>
    <property type="match status" value="1"/>
</dbReference>
<dbReference type="GO" id="GO:0008705">
    <property type="term" value="F:methionine synthase activity"/>
    <property type="evidence" value="ECO:0007669"/>
    <property type="project" value="UniProtKB-UniRule"/>
</dbReference>
<dbReference type="UniPathway" id="UPA00051">
    <property type="reaction ID" value="UER00081"/>
</dbReference>
<evidence type="ECO:0000256" key="5">
    <source>
        <dbReference type="ARBA" id="ARBA00010398"/>
    </source>
</evidence>
<feature type="binding site" evidence="23">
    <location>
        <position position="948"/>
    </location>
    <ligand>
        <name>S-adenosyl-L-methionine</name>
        <dbReference type="ChEBI" id="CHEBI:59789"/>
    </ligand>
</feature>
<evidence type="ECO:0000256" key="9">
    <source>
        <dbReference type="ARBA" id="ARBA00022605"/>
    </source>
</evidence>
<evidence type="ECO:0000256" key="13">
    <source>
        <dbReference type="ARBA" id="ARBA00022723"/>
    </source>
</evidence>
<dbReference type="STRING" id="1908260.BKK50_02800"/>
<keyword evidence="15 21" id="KW-0862">Zinc</keyword>
<dbReference type="InterPro" id="IPR011005">
    <property type="entry name" value="Dihydropteroate_synth-like_sf"/>
</dbReference>
<keyword evidence="8 21" id="KW-0489">Methyltransferase</keyword>
<feature type="domain" description="AdoMet activation" evidence="27">
    <location>
        <begin position="895"/>
        <end position="1228"/>
    </location>
</feature>
<dbReference type="SMART" id="SM01018">
    <property type="entry name" value="B12-binding_2"/>
    <property type="match status" value="1"/>
</dbReference>
<dbReference type="Gene3D" id="1.10.1240.10">
    <property type="entry name" value="Methionine synthase domain"/>
    <property type="match status" value="1"/>
</dbReference>
<dbReference type="Pfam" id="PF00809">
    <property type="entry name" value="Pterin_bind"/>
    <property type="match status" value="1"/>
</dbReference>
<reference evidence="30 31" key="1">
    <citation type="submission" date="2016-10" db="EMBL/GenBank/DDBJ databases">
        <title>Rodentibacter gen. nov. and new species.</title>
        <authorList>
            <person name="Christensen H."/>
        </authorList>
    </citation>
    <scope>NUCLEOTIDE SEQUENCE [LARGE SCALE GENOMIC DNA]</scope>
    <source>
        <strain evidence="30 31">CCUG17206</strain>
    </source>
</reference>
<dbReference type="PROSITE" id="PS51337">
    <property type="entry name" value="B12_BINDING_NTER"/>
    <property type="match status" value="1"/>
</dbReference>
<dbReference type="InterPro" id="IPR050554">
    <property type="entry name" value="Met_Synthase/Corrinoid"/>
</dbReference>
<feature type="binding site" evidence="23">
    <location>
        <position position="806"/>
    </location>
    <ligand>
        <name>methylcob(III)alamin</name>
        <dbReference type="ChEBI" id="CHEBI:28115"/>
    </ligand>
</feature>
<comment type="function">
    <text evidence="18 21">Catalyzes the transfer of a methyl group from methyl-cobalamin to homocysteine, yielding enzyme-bound cob(I)alamin and methionine. Subsequently, remethylates the cofactor using methyltetrahydrofolate.</text>
</comment>
<evidence type="ECO:0000256" key="4">
    <source>
        <dbReference type="ARBA" id="ARBA00005178"/>
    </source>
</evidence>
<evidence type="ECO:0000256" key="6">
    <source>
        <dbReference type="ARBA" id="ARBA00012032"/>
    </source>
</evidence>
<dbReference type="InterPro" id="IPR011822">
    <property type="entry name" value="MetH"/>
</dbReference>
<dbReference type="InterPro" id="IPR006158">
    <property type="entry name" value="Cobalamin-bd"/>
</dbReference>
<dbReference type="Gene3D" id="3.20.20.20">
    <property type="entry name" value="Dihydropteroate synthase-like"/>
    <property type="match status" value="1"/>
</dbReference>
<evidence type="ECO:0000256" key="1">
    <source>
        <dbReference type="ARBA" id="ARBA00001700"/>
    </source>
</evidence>
<evidence type="ECO:0000259" key="26">
    <source>
        <dbReference type="PROSITE" id="PS50972"/>
    </source>
</evidence>
<keyword evidence="31" id="KW-1185">Reference proteome</keyword>
<evidence type="ECO:0000259" key="28">
    <source>
        <dbReference type="PROSITE" id="PS51332"/>
    </source>
</evidence>
<evidence type="ECO:0000256" key="19">
    <source>
        <dbReference type="ARBA" id="ARBA00031040"/>
    </source>
</evidence>
<comment type="catalytic activity">
    <reaction evidence="1 21">
        <text>(6S)-5-methyl-5,6,7,8-tetrahydrofolate + L-homocysteine = (6S)-5,6,7,8-tetrahydrofolate + L-methionine</text>
        <dbReference type="Rhea" id="RHEA:11172"/>
        <dbReference type="ChEBI" id="CHEBI:18608"/>
        <dbReference type="ChEBI" id="CHEBI:57453"/>
        <dbReference type="ChEBI" id="CHEBI:57844"/>
        <dbReference type="ChEBI" id="CHEBI:58199"/>
        <dbReference type="EC" id="2.1.1.13"/>
    </reaction>
</comment>
<dbReference type="SUPFAM" id="SSF56507">
    <property type="entry name" value="Methionine synthase activation domain-like"/>
    <property type="match status" value="1"/>
</dbReference>
<dbReference type="Pfam" id="PF02310">
    <property type="entry name" value="B12-binding"/>
    <property type="match status" value="1"/>
</dbReference>
<comment type="pathway">
    <text evidence="4 21">Amino-acid biosynthesis; L-methionine biosynthesis via de novo pathway; L-methionine from L-homocysteine (MetH route): step 1/1.</text>
</comment>
<dbReference type="InterPro" id="IPR033706">
    <property type="entry name" value="Met_synthase_B12-bd"/>
</dbReference>
<feature type="binding site" evidence="22 24">
    <location>
        <position position="310"/>
    </location>
    <ligand>
        <name>Zn(2+)</name>
        <dbReference type="ChEBI" id="CHEBI:29105"/>
    </ligand>
</feature>
<dbReference type="PANTHER" id="PTHR45833:SF1">
    <property type="entry name" value="METHIONINE SYNTHASE"/>
    <property type="match status" value="1"/>
</dbReference>
<dbReference type="Gene3D" id="3.10.196.10">
    <property type="entry name" value="Vitamin B12-dependent methionine synthase, activation domain"/>
    <property type="match status" value="1"/>
</dbReference>
<keyword evidence="16 21" id="KW-0486">Methionine biosynthesis</keyword>
<feature type="binding site" evidence="23">
    <location>
        <position position="692"/>
    </location>
    <ligand>
        <name>methylcob(III)alamin</name>
        <dbReference type="ChEBI" id="CHEBI:28115"/>
    </ligand>
</feature>
<dbReference type="NCBIfam" id="TIGR02082">
    <property type="entry name" value="metH"/>
    <property type="match status" value="1"/>
</dbReference>
<evidence type="ECO:0000256" key="12">
    <source>
        <dbReference type="ARBA" id="ARBA00022691"/>
    </source>
</evidence>
<dbReference type="Proteomes" id="UP000189433">
    <property type="component" value="Unassembled WGS sequence"/>
</dbReference>
<dbReference type="Pfam" id="PF02574">
    <property type="entry name" value="S-methyl_trans"/>
    <property type="match status" value="1"/>
</dbReference>
<evidence type="ECO:0000313" key="31">
    <source>
        <dbReference type="Proteomes" id="UP000189433"/>
    </source>
</evidence>
<dbReference type="InterPro" id="IPR003759">
    <property type="entry name" value="Cbl-bd_cap"/>
</dbReference>
<feature type="domain" description="Hcy-binding" evidence="25">
    <location>
        <begin position="6"/>
        <end position="324"/>
    </location>
</feature>
<feature type="binding site" description="axial binding residue" evidence="22">
    <location>
        <position position="757"/>
    </location>
    <ligand>
        <name>methylcob(III)alamin</name>
        <dbReference type="ChEBI" id="CHEBI:28115"/>
    </ligand>
    <ligandPart>
        <name>Co</name>
        <dbReference type="ChEBI" id="CHEBI:27638"/>
    </ligandPart>
</feature>
<evidence type="ECO:0000256" key="22">
    <source>
        <dbReference type="PIRSR" id="PIRSR000381-1"/>
    </source>
</evidence>
<comment type="cofactor">
    <cofactor evidence="3 21 22">
        <name>methylcob(III)alamin</name>
        <dbReference type="ChEBI" id="CHEBI:28115"/>
    </cofactor>
</comment>
<dbReference type="Pfam" id="PF02965">
    <property type="entry name" value="Met_synt_B12"/>
    <property type="match status" value="1"/>
</dbReference>
<feature type="domain" description="B12-binding N-terminal" evidence="29">
    <location>
        <begin position="648"/>
        <end position="742"/>
    </location>
</feature>
<feature type="domain" description="Pterin-binding" evidence="26">
    <location>
        <begin position="355"/>
        <end position="616"/>
    </location>
</feature>
<dbReference type="FunFam" id="3.20.20.330:FF:000001">
    <property type="entry name" value="Methionine synthase"/>
    <property type="match status" value="1"/>
</dbReference>
<dbReference type="FunFam" id="3.40.50.280:FF:000006">
    <property type="entry name" value="Methionine synthase (B12-dependent)"/>
    <property type="match status" value="1"/>
</dbReference>
<dbReference type="GO" id="GO:0031419">
    <property type="term" value="F:cobalamin binding"/>
    <property type="evidence" value="ECO:0007669"/>
    <property type="project" value="UniProtKB-UniRule"/>
</dbReference>
<evidence type="ECO:0000256" key="8">
    <source>
        <dbReference type="ARBA" id="ARBA00022603"/>
    </source>
</evidence>
<keyword evidence="12 21" id="KW-0949">S-adenosyl-L-methionine</keyword>
<protein>
    <recommendedName>
        <fullName evidence="7 20">Methionine synthase</fullName>
        <ecNumber evidence="6 20">2.1.1.13</ecNumber>
    </recommendedName>
    <alternativeName>
        <fullName evidence="19 21">5-methyltetrahydrofolate--homocysteine methyltransferase</fullName>
    </alternativeName>
</protein>
<dbReference type="InterPro" id="IPR036724">
    <property type="entry name" value="Cobalamin-bd_sf"/>
</dbReference>
<dbReference type="PROSITE" id="PS50972">
    <property type="entry name" value="PTERIN_BINDING"/>
    <property type="match status" value="1"/>
</dbReference>
<dbReference type="NCBIfam" id="NF007024">
    <property type="entry name" value="PRK09490.1"/>
    <property type="match status" value="1"/>
</dbReference>
<dbReference type="SUPFAM" id="SSF82282">
    <property type="entry name" value="Homocysteine S-methyltransferase"/>
    <property type="match status" value="1"/>
</dbReference>
<dbReference type="GO" id="GO:0005829">
    <property type="term" value="C:cytosol"/>
    <property type="evidence" value="ECO:0007669"/>
    <property type="project" value="TreeGrafter"/>
</dbReference>
<comment type="caution">
    <text evidence="30">The sequence shown here is derived from an EMBL/GenBank/DDBJ whole genome shotgun (WGS) entry which is preliminary data.</text>
</comment>
<dbReference type="GO" id="GO:0046653">
    <property type="term" value="P:tetrahydrofolate metabolic process"/>
    <property type="evidence" value="ECO:0007669"/>
    <property type="project" value="TreeGrafter"/>
</dbReference>
<dbReference type="InterPro" id="IPR037010">
    <property type="entry name" value="VitB12-dep_Met_synth_activ_sf"/>
</dbReference>
<keyword evidence="10 21" id="KW-0846">Cobalamin</keyword>
<keyword evidence="17 21" id="KW-0170">Cobalt</keyword>
<dbReference type="RefSeq" id="WP_077415124.1">
    <property type="nucleotide sequence ID" value="NZ_MLHI01000044.1"/>
</dbReference>
<evidence type="ECO:0000256" key="16">
    <source>
        <dbReference type="ARBA" id="ARBA00023167"/>
    </source>
</evidence>
<dbReference type="OrthoDB" id="9803687at2"/>
<dbReference type="InterPro" id="IPR036594">
    <property type="entry name" value="Meth_synthase_dom"/>
</dbReference>
<feature type="binding site" evidence="23">
    <location>
        <begin position="754"/>
        <end position="758"/>
    </location>
    <ligand>
        <name>methylcob(III)alamin</name>
        <dbReference type="ChEBI" id="CHEBI:28115"/>
    </ligand>
</feature>
<dbReference type="CDD" id="cd02069">
    <property type="entry name" value="methionine_synthase_B12_BD"/>
    <property type="match status" value="1"/>
</dbReference>
<keyword evidence="11 21" id="KW-0808">Transferase</keyword>
<evidence type="ECO:0000313" key="30">
    <source>
        <dbReference type="EMBL" id="OOF44362.1"/>
    </source>
</evidence>
<dbReference type="InterPro" id="IPR036589">
    <property type="entry name" value="HCY_dom_sf"/>
</dbReference>
<comment type="domain">
    <text evidence="21">Modular enzyme with four functionally distinct domains. The isolated Hcy-binding domain catalyzes methyl transfer from free methylcobalamin to homocysteine. The Hcy-binding domain in association with the pterin-binding domain catalyzes the methylation of cob(I)alamin by methyltetrahydrofolate and the methylation of homocysteine. The B12-binding domain binds the cofactor. The AdoMet activation domain binds S-adenosyl-L-methionine. Under aerobic conditions cob(I)alamin can be converted to inactive cob(II)alamin. Reductive methylation by S-adenosyl-L-methionine and flavodoxin regenerates methylcobalamin.</text>
</comment>
<evidence type="ECO:0000256" key="17">
    <source>
        <dbReference type="ARBA" id="ARBA00023285"/>
    </source>
</evidence>
<dbReference type="Pfam" id="PF02607">
    <property type="entry name" value="B12-binding_2"/>
    <property type="match status" value="1"/>
</dbReference>
<feature type="binding site" evidence="22 24">
    <location>
        <position position="246"/>
    </location>
    <ligand>
        <name>Zn(2+)</name>
        <dbReference type="ChEBI" id="CHEBI:29105"/>
    </ligand>
</feature>
<dbReference type="CDD" id="cd00740">
    <property type="entry name" value="MeTr"/>
    <property type="match status" value="1"/>
</dbReference>
<dbReference type="PROSITE" id="PS50970">
    <property type="entry name" value="HCY"/>
    <property type="match status" value="1"/>
</dbReference>
<evidence type="ECO:0000256" key="20">
    <source>
        <dbReference type="NCBIfam" id="TIGR02082"/>
    </source>
</evidence>
<dbReference type="FunFam" id="3.20.20.20:FF:000002">
    <property type="entry name" value="Methionine synthase"/>
    <property type="match status" value="1"/>
</dbReference>
<evidence type="ECO:0000256" key="11">
    <source>
        <dbReference type="ARBA" id="ARBA00022679"/>
    </source>
</evidence>
<dbReference type="InterPro" id="IPR000489">
    <property type="entry name" value="Pterin-binding_dom"/>
</dbReference>
<dbReference type="AlphaFoldDB" id="A0A1V3IQ17"/>
<evidence type="ECO:0000256" key="10">
    <source>
        <dbReference type="ARBA" id="ARBA00022628"/>
    </source>
</evidence>
<dbReference type="PIRSF" id="PIRSF000381">
    <property type="entry name" value="MetH"/>
    <property type="match status" value="1"/>
</dbReference>
<keyword evidence="13 21" id="KW-0479">Metal-binding</keyword>
<feature type="domain" description="B12-binding" evidence="28">
    <location>
        <begin position="744"/>
        <end position="879"/>
    </location>
</feature>
<evidence type="ECO:0000259" key="25">
    <source>
        <dbReference type="PROSITE" id="PS50970"/>
    </source>
</evidence>
<evidence type="ECO:0000256" key="3">
    <source>
        <dbReference type="ARBA" id="ARBA00001956"/>
    </source>
</evidence>
<evidence type="ECO:0000256" key="14">
    <source>
        <dbReference type="ARBA" id="ARBA00022737"/>
    </source>
</evidence>
<dbReference type="InterPro" id="IPR004223">
    <property type="entry name" value="VitB12-dep_Met_synth_activ_dom"/>
</dbReference>
<dbReference type="Gene3D" id="1.10.288.10">
    <property type="entry name" value="Cobalamin-dependent Methionine Synthase, domain 2"/>
    <property type="match status" value="1"/>
</dbReference>
<gene>
    <name evidence="30" type="ORF">BKK50_02800</name>
</gene>
<organism evidence="30 31">
    <name type="scientific">Rodentibacter rarus</name>
    <dbReference type="NCBI Taxonomy" id="1908260"/>
    <lineage>
        <taxon>Bacteria</taxon>
        <taxon>Pseudomonadati</taxon>
        <taxon>Pseudomonadota</taxon>
        <taxon>Gammaproteobacteria</taxon>
        <taxon>Pasteurellales</taxon>
        <taxon>Pasteurellaceae</taxon>
        <taxon>Rodentibacter</taxon>
    </lineage>
</organism>
<feature type="binding site" evidence="22 24">
    <location>
        <position position="309"/>
    </location>
    <ligand>
        <name>Zn(2+)</name>
        <dbReference type="ChEBI" id="CHEBI:29105"/>
    </ligand>
</feature>
<feature type="binding site" evidence="23">
    <location>
        <position position="858"/>
    </location>
    <ligand>
        <name>methylcob(III)alamin</name>
        <dbReference type="ChEBI" id="CHEBI:28115"/>
    </ligand>
</feature>
<evidence type="ECO:0000256" key="23">
    <source>
        <dbReference type="PIRSR" id="PIRSR000381-2"/>
    </source>
</evidence>
<dbReference type="PANTHER" id="PTHR45833">
    <property type="entry name" value="METHIONINE SYNTHASE"/>
    <property type="match status" value="1"/>
</dbReference>
<dbReference type="EMBL" id="MLHJ01000018">
    <property type="protein sequence ID" value="OOF44362.1"/>
    <property type="molecule type" value="Genomic_DNA"/>
</dbReference>
<dbReference type="SUPFAM" id="SSF47644">
    <property type="entry name" value="Methionine synthase domain"/>
    <property type="match status" value="1"/>
</dbReference>
<accession>A0A1V3IQ17</accession>
<dbReference type="SUPFAM" id="SSF52242">
    <property type="entry name" value="Cobalamin (vitamin B12)-binding domain"/>
    <property type="match status" value="1"/>
</dbReference>
<evidence type="ECO:0000259" key="29">
    <source>
        <dbReference type="PROSITE" id="PS51337"/>
    </source>
</evidence>
<evidence type="ECO:0000256" key="15">
    <source>
        <dbReference type="ARBA" id="ARBA00022833"/>
    </source>
</evidence>
<feature type="binding site" evidence="23">
    <location>
        <position position="802"/>
    </location>
    <ligand>
        <name>methylcob(III)alamin</name>
        <dbReference type="ChEBI" id="CHEBI:28115"/>
    </ligand>
</feature>
<dbReference type="SUPFAM" id="SSF51717">
    <property type="entry name" value="Dihydropteroate synthetase-like"/>
    <property type="match status" value="1"/>
</dbReference>
<comment type="similarity">
    <text evidence="5">Belongs to the vitamin-B12 dependent methionine synthase family.</text>
</comment>
<evidence type="ECO:0000256" key="7">
    <source>
        <dbReference type="ARBA" id="ARBA00013998"/>
    </source>
</evidence>
<evidence type="ECO:0000256" key="2">
    <source>
        <dbReference type="ARBA" id="ARBA00001947"/>
    </source>
</evidence>
<dbReference type="GO" id="GO:0050667">
    <property type="term" value="P:homocysteine metabolic process"/>
    <property type="evidence" value="ECO:0007669"/>
    <property type="project" value="TreeGrafter"/>
</dbReference>
<evidence type="ECO:0000256" key="18">
    <source>
        <dbReference type="ARBA" id="ARBA00025552"/>
    </source>
</evidence>
<sequence length="1228" mass="136363">MQKTTLAPLKNALAQRILILDGAMGTMIQQYKLTESDFRGERFKESAVDLRGNNDLLTLTQPLLICAIHEKYLEAGADIIETNTFSSTTIAQADYDLQSIAYELNFAGAKLARLAADKYSTPEKPRFVAGVLGPTNRTASISPNVNDPSFRNITFMELVDAYAEATRGLIEGGADIIMIETIFDTLNAKAAIFAIETVFDELGVTLPVMISGTITDASGRTLSGQTTEAFYNSLRHAKPISFGLNCALGPKELRPYVEVMAKISESYVSVHPNAGLPNAFGGYDLGADEMAAYLKEWAESGLVNIVGGCCGTTPEHIKAFAEAVANIPPRPLPEIKTAMRLSGLEPLNIDDNSLFVNVGERNNVTGSAKFKKLIKEEKFAEAIEIAIDQVENGAQVIDVNMDEALLDSQKCMTRFLNIMATEPDAAKVPVMIDSSKWEVIEAGLQAIQGKGIVNSISLKEGEEKFIQQAKLVRKYGAAVVVMAFDEVGQADTEERKVEICTRAYRILVDHVGFPPEDIIFDPNIFAIGTGIEEHNNYGVDFINATGRIKRTLPHAKISGGVSNVSFSFRGNNVMREAIHAVFLYHAIKQGMDMGIVNAGQLAIYDDLDPQLREVVEEAVLNRRADATERLLDIAEKYRHQGNESAVDSVAEWRTWSVEERLKHALVKGITTYIVEDTEEARQKFPTPLEVIEGPLMDGMDVVGDLFGDGKMFLPQVVKSARVMKQSVAYLEPFINATKQKGASNGKVVIATVKGDVHDIGKNIVSVVLQCNNFDVIDLGVMVPADKIIQTAIDEKADIIGLSGLITPSLDEMEYFLGEMNRLKLNIPVIIGGATTSKEHTAIKLYPKYDYEVIYTTNASRAVTVCAALMNPETKAELWARTKKEYEQIQHAFANKKAPRKQLPIEEARANRFDAFSGEWADYHVPTPKQTGIVEYKNVPIATLRQFIDWSPFFRLWGLMGGYPDAFDYPEGGEEARRVWNDAQKVLDELEQNHKLNPSGVMGIFPANSAGDDIEIYQNSDRTFVIGKAYNLRQQGERGKNSKSPYNLCLSDFIARKESGKQDWFGMFAVCAGIEEHDLVESYKAAGDDYNAILLQAVGDRLAEAMAEYLHFELRTKIWGYSKETFENDRLIREEYVGIRPAPGYPSCPEHTEKQIIWDLLEVEQRIGMKLTESYAMWPAASVCGWYFTHPASNYFTLGRIDEDQAVDYAQRKGWNEKEMVKWLGVAMK</sequence>
<feature type="binding site" evidence="23">
    <location>
        <begin position="1194"/>
        <end position="1195"/>
    </location>
    <ligand>
        <name>S-adenosyl-L-methionine</name>
        <dbReference type="ChEBI" id="CHEBI:59789"/>
    </ligand>
</feature>
<dbReference type="PROSITE" id="PS51332">
    <property type="entry name" value="B12_BINDING"/>
    <property type="match status" value="1"/>
</dbReference>
<dbReference type="GO" id="GO:0008270">
    <property type="term" value="F:zinc ion binding"/>
    <property type="evidence" value="ECO:0007669"/>
    <property type="project" value="UniProtKB-UniRule"/>
</dbReference>
<evidence type="ECO:0000256" key="21">
    <source>
        <dbReference type="PIRNR" id="PIRNR000381"/>
    </source>
</evidence>
<evidence type="ECO:0000259" key="27">
    <source>
        <dbReference type="PROSITE" id="PS50974"/>
    </source>
</evidence>
<name>A0A1V3IQ17_9PAST</name>
<comment type="cofactor">
    <cofactor evidence="2 21 24">
        <name>Zn(2+)</name>
        <dbReference type="ChEBI" id="CHEBI:29105"/>
    </cofactor>
</comment>
<dbReference type="InterPro" id="IPR003726">
    <property type="entry name" value="HCY_dom"/>
</dbReference>
<dbReference type="EC" id="2.1.1.13" evidence="6 20"/>
<dbReference type="GO" id="GO:0032259">
    <property type="term" value="P:methylation"/>
    <property type="evidence" value="ECO:0007669"/>
    <property type="project" value="UniProtKB-KW"/>
</dbReference>
<feature type="binding site" evidence="23">
    <location>
        <position position="1139"/>
    </location>
    <ligand>
        <name>S-adenosyl-L-methionine</name>
        <dbReference type="ChEBI" id="CHEBI:59789"/>
    </ligand>
</feature>
<dbReference type="FunFam" id="1.10.1240.10:FF:000001">
    <property type="entry name" value="Methionine synthase"/>
    <property type="match status" value="1"/>
</dbReference>
<evidence type="ECO:0000256" key="24">
    <source>
        <dbReference type="PROSITE-ProRule" id="PRU00333"/>
    </source>
</evidence>
<dbReference type="Gene3D" id="3.20.20.330">
    <property type="entry name" value="Homocysteine-binding-like domain"/>
    <property type="match status" value="1"/>
</dbReference>
<keyword evidence="14" id="KW-0677">Repeat</keyword>
<dbReference type="PROSITE" id="PS50974">
    <property type="entry name" value="ADOMET_ACTIVATION"/>
    <property type="match status" value="1"/>
</dbReference>
<proteinExistence type="inferred from homology"/>